<gene>
    <name evidence="1" type="ORF">OVA965_LOCUS35178</name>
    <name evidence="2" type="ORF">TMI583_LOCUS36139</name>
</gene>
<proteinExistence type="predicted"/>
<evidence type="ECO:0008006" key="4">
    <source>
        <dbReference type="Google" id="ProtNLM"/>
    </source>
</evidence>
<name>A0A8S2FGP5_9BILA</name>
<dbReference type="Proteomes" id="UP000677228">
    <property type="component" value="Unassembled WGS sequence"/>
</dbReference>
<evidence type="ECO:0000313" key="2">
    <source>
        <dbReference type="EMBL" id="CAF4253063.1"/>
    </source>
</evidence>
<dbReference type="EMBL" id="CAJNOK010030390">
    <property type="protein sequence ID" value="CAF1459448.1"/>
    <property type="molecule type" value="Genomic_DNA"/>
</dbReference>
<organism evidence="1 3">
    <name type="scientific">Didymodactylos carnosus</name>
    <dbReference type="NCBI Taxonomy" id="1234261"/>
    <lineage>
        <taxon>Eukaryota</taxon>
        <taxon>Metazoa</taxon>
        <taxon>Spiralia</taxon>
        <taxon>Gnathifera</taxon>
        <taxon>Rotifera</taxon>
        <taxon>Eurotatoria</taxon>
        <taxon>Bdelloidea</taxon>
        <taxon>Philodinida</taxon>
        <taxon>Philodinidae</taxon>
        <taxon>Didymodactylos</taxon>
    </lineage>
</organism>
<comment type="caution">
    <text evidence="1">The sequence shown here is derived from an EMBL/GenBank/DDBJ whole genome shotgun (WGS) entry which is preliminary data.</text>
</comment>
<dbReference type="EMBL" id="CAJOBA010052256">
    <property type="protein sequence ID" value="CAF4253063.1"/>
    <property type="molecule type" value="Genomic_DNA"/>
</dbReference>
<accession>A0A8S2FGP5</accession>
<sequence>MHGTKSEYTRHVKIEMLNRREYESLLNSGKVNLMDDSYEVNEFLPAPKVLICGRCNRPGHTKKYCQSSAFDICRRCGGDRTNIQAHKSCIVKCHHCGGEHEATSYKCPLISDFRRELIKQLKNHPERLPPQVQLFIPSDYRNKKDEARTIFSSRQYDSGPYQKSVNQNYYDRNDSQARPSVAPAITTDTTSASIQSELNEKIKSLAKRLEDVEKSHAAEKEIINLKYKSHIAAINQAWVLMEQGYEIQRKMISKTNVAVSEIMFDTGLLVTEDIYTTVKNIKTALGSTEFDQTIQ</sequence>
<evidence type="ECO:0000313" key="3">
    <source>
        <dbReference type="Proteomes" id="UP000677228"/>
    </source>
</evidence>
<reference evidence="1" key="1">
    <citation type="submission" date="2021-02" db="EMBL/GenBank/DDBJ databases">
        <authorList>
            <person name="Nowell W R."/>
        </authorList>
    </citation>
    <scope>NUCLEOTIDE SEQUENCE</scope>
</reference>
<evidence type="ECO:0000313" key="1">
    <source>
        <dbReference type="EMBL" id="CAF1459448.1"/>
    </source>
</evidence>
<protein>
    <recommendedName>
        <fullName evidence="4">CCHC-type domain-containing protein</fullName>
    </recommendedName>
</protein>
<dbReference type="Proteomes" id="UP000682733">
    <property type="component" value="Unassembled WGS sequence"/>
</dbReference>
<dbReference type="AlphaFoldDB" id="A0A8S2FGP5"/>